<name>A0ABU3LW33_9ACTN</name>
<keyword evidence="2" id="KW-0596">Phosphopantetheine</keyword>
<protein>
    <submittedName>
        <fullName evidence="5">Amino acid adenylation domain-containing protein</fullName>
    </submittedName>
</protein>
<dbReference type="EMBL" id="JAVTLL010000014">
    <property type="protein sequence ID" value="MDT7843441.1"/>
    <property type="molecule type" value="Genomic_DNA"/>
</dbReference>
<proteinExistence type="predicted"/>
<dbReference type="Pfam" id="PF00668">
    <property type="entry name" value="Condensation"/>
    <property type="match status" value="2"/>
</dbReference>
<feature type="non-terminal residue" evidence="5">
    <location>
        <position position="1227"/>
    </location>
</feature>
<sequence length="1227" mass="132896">MTTRIPGHCEFSIPASGRPCGGILGGGDLSVSAGSTLPLTAAQREIWIAEQRLGRGNRVFRVGEYLEIHGGVDPELFVQALRLVVGEAEALHVRFVQEGDEVRQVLQEPADWPLAVTDLSAEPDPEQAARDWMDAAVARPMNLTEDRLFEYALLKVSADRFWWYQGYHHAVMDAFGSLLITRRVADVYTALARGGPVGASPFGTLSDLITAEHTYQASEQFTQDRAYWAERFGDRPQPAEIVGTPSTTPERYLRHTTTWEPADHTALRDAARRARAPWSHLVIAAAALHVHRTTGAATVVLGLPVTARLTQVERRTPGTAANVLPLRLTLRPELTLGELLTQIGERVRELGRHQRYRAEDIQRDLALPGRTGTWYAPVVNVMSFDYAITFAGLLTTAHNLTSGLVGDLTLAVWDRRDGTGPVVDVNAHPELCTHDELAVHHRRLLTALRAVTTTDPSRPIGRVDLLSAQERAAVLAGPAAVVSSGVTLPELFEARVAAAPGAAAVVWDGSTLSYGELNERANRLAHVLVRRGVGPEDVVAVALPRSADLVVAVLAVLKAGAAYLPLDPAYPAARVAHMVGDARPVLVLTTTAHRPPADTVAATPVLLLDTLDVTDQPSGNPVTALAPDHPAYVIYTSGSTGRPKGVIVAHRNVVRLFDATRKWFGFGPDDVWTLFHSYAFDFSVWELWGALLHGGRLIVVPYEVSRTPRAFLDLLADHGVTVLNQTPSAFYQLAQADADASPPGRELALRTVVFGGEALQPSRLADWFRRHPDDTPALINMYGITETTVHVTYQPLTRERATAAAASVIGVGIPDLRTYVLGPGLELVAPGVVGELYVAGAGVARGYLGRPGLTAERFVADPYASEPGTRMYRTGDLVRWSQDGELEFVGRADHQIKIRGFRIEPGEIENVLTDHPDIAEAAVVVRDEPSGDARLIAHVVARGALRDGDVREFARDRLPDYMVPAAVVVLDRMPLTANGKLDKAALPEPDFSVTRSGREARTPQEQIVCDLFAQVLGLPRVGVDDDFFDLGGHSLLATRLIAQIRAAFGAELELRALFDGPTPAAVAALLDTAGPARPPLTARERPPALPLSSAQRRLWFLHKMEGPSATYNIPLVVRLTGTLDRDALRAALSDVVARHESLRTVFPEADGTPYQHVLDSASVELPTTDIAETELPDALESAARHAFDLAAEIPLRAELFTVSEQRHALLLVLHHIAGDGWSLGPLA</sequence>
<evidence type="ECO:0000259" key="4">
    <source>
        <dbReference type="PROSITE" id="PS50075"/>
    </source>
</evidence>
<dbReference type="InterPro" id="IPR000873">
    <property type="entry name" value="AMP-dep_synth/lig_dom"/>
</dbReference>
<dbReference type="PROSITE" id="PS00455">
    <property type="entry name" value="AMP_BINDING"/>
    <property type="match status" value="1"/>
</dbReference>
<dbReference type="InterPro" id="IPR020845">
    <property type="entry name" value="AMP-binding_CS"/>
</dbReference>
<dbReference type="Gene3D" id="1.10.1200.10">
    <property type="entry name" value="ACP-like"/>
    <property type="match status" value="1"/>
</dbReference>
<dbReference type="PANTHER" id="PTHR45527:SF14">
    <property type="entry name" value="PLIPASTATIN SYNTHASE SUBUNIT B"/>
    <property type="match status" value="1"/>
</dbReference>
<dbReference type="InterPro" id="IPR023213">
    <property type="entry name" value="CAT-like_dom_sf"/>
</dbReference>
<gene>
    <name evidence="5" type="ORF">RQC66_22215</name>
</gene>
<organism evidence="5 6">
    <name type="scientific">Streptomyces justiciae</name>
    <dbReference type="NCBI Taxonomy" id="2780140"/>
    <lineage>
        <taxon>Bacteria</taxon>
        <taxon>Bacillati</taxon>
        <taxon>Actinomycetota</taxon>
        <taxon>Actinomycetes</taxon>
        <taxon>Kitasatosporales</taxon>
        <taxon>Streptomycetaceae</taxon>
        <taxon>Streptomyces</taxon>
    </lineage>
</organism>
<evidence type="ECO:0000256" key="3">
    <source>
        <dbReference type="ARBA" id="ARBA00022553"/>
    </source>
</evidence>
<dbReference type="InterPro" id="IPR020806">
    <property type="entry name" value="PKS_PP-bd"/>
</dbReference>
<comment type="cofactor">
    <cofactor evidence="1">
        <name>pantetheine 4'-phosphate</name>
        <dbReference type="ChEBI" id="CHEBI:47942"/>
    </cofactor>
</comment>
<dbReference type="Gene3D" id="3.30.300.30">
    <property type="match status" value="1"/>
</dbReference>
<dbReference type="PROSITE" id="PS00012">
    <property type="entry name" value="PHOSPHOPANTETHEINE"/>
    <property type="match status" value="1"/>
</dbReference>
<keyword evidence="3" id="KW-0597">Phosphoprotein</keyword>
<dbReference type="Gene3D" id="3.30.559.30">
    <property type="entry name" value="Nonribosomal peptide synthetase, condensation domain"/>
    <property type="match status" value="1"/>
</dbReference>
<keyword evidence="6" id="KW-1185">Reference proteome</keyword>
<dbReference type="InterPro" id="IPR009081">
    <property type="entry name" value="PP-bd_ACP"/>
</dbReference>
<dbReference type="SUPFAM" id="SSF47336">
    <property type="entry name" value="ACP-like"/>
    <property type="match status" value="1"/>
</dbReference>
<dbReference type="Gene3D" id="3.40.50.980">
    <property type="match status" value="2"/>
</dbReference>
<dbReference type="NCBIfam" id="TIGR01733">
    <property type="entry name" value="AA-adenyl-dom"/>
    <property type="match status" value="1"/>
</dbReference>
<dbReference type="Gene3D" id="2.30.38.10">
    <property type="entry name" value="Luciferase, Domain 3"/>
    <property type="match status" value="1"/>
</dbReference>
<dbReference type="Pfam" id="PF00501">
    <property type="entry name" value="AMP-binding"/>
    <property type="match status" value="1"/>
</dbReference>
<evidence type="ECO:0000256" key="1">
    <source>
        <dbReference type="ARBA" id="ARBA00001957"/>
    </source>
</evidence>
<dbReference type="Proteomes" id="UP001257948">
    <property type="component" value="Unassembled WGS sequence"/>
</dbReference>
<feature type="domain" description="Carrier" evidence="4">
    <location>
        <begin position="999"/>
        <end position="1074"/>
    </location>
</feature>
<dbReference type="RefSeq" id="WP_314202986.1">
    <property type="nucleotide sequence ID" value="NZ_JAVTLL010000014.1"/>
</dbReference>
<dbReference type="InterPro" id="IPR025110">
    <property type="entry name" value="AMP-bd_C"/>
</dbReference>
<accession>A0ABU3LW33</accession>
<dbReference type="PROSITE" id="PS50075">
    <property type="entry name" value="CARRIER"/>
    <property type="match status" value="1"/>
</dbReference>
<dbReference type="Pfam" id="PF00550">
    <property type="entry name" value="PP-binding"/>
    <property type="match status" value="1"/>
</dbReference>
<dbReference type="InterPro" id="IPR036736">
    <property type="entry name" value="ACP-like_sf"/>
</dbReference>
<dbReference type="InterPro" id="IPR045851">
    <property type="entry name" value="AMP-bd_C_sf"/>
</dbReference>
<dbReference type="SMART" id="SM00823">
    <property type="entry name" value="PKS_PP"/>
    <property type="match status" value="1"/>
</dbReference>
<dbReference type="Pfam" id="PF13193">
    <property type="entry name" value="AMP-binding_C"/>
    <property type="match status" value="1"/>
</dbReference>
<dbReference type="InterPro" id="IPR006162">
    <property type="entry name" value="Ppantetheine_attach_site"/>
</dbReference>
<dbReference type="InterPro" id="IPR001242">
    <property type="entry name" value="Condensation_dom"/>
</dbReference>
<dbReference type="SUPFAM" id="SSF52777">
    <property type="entry name" value="CoA-dependent acyltransferases"/>
    <property type="match status" value="3"/>
</dbReference>
<reference evidence="6" key="1">
    <citation type="submission" date="2023-07" db="EMBL/GenBank/DDBJ databases">
        <title>Draft genome sequence of the endophytic actinobacterium Streptomyces justiciae WPN32, a potential antibiotic producer.</title>
        <authorList>
            <person name="Yasawong M."/>
            <person name="Pana W."/>
            <person name="Ganta P."/>
            <person name="Santapan N."/>
            <person name="Songngamsuk T."/>
            <person name="Phatcharaharikarn M."/>
            <person name="Kerdtoob S."/>
            <person name="Nantapong N."/>
        </authorList>
    </citation>
    <scope>NUCLEOTIDE SEQUENCE [LARGE SCALE GENOMIC DNA]</scope>
    <source>
        <strain evidence="6">WPN32</strain>
    </source>
</reference>
<dbReference type="Gene3D" id="3.30.559.10">
    <property type="entry name" value="Chloramphenicol acetyltransferase-like domain"/>
    <property type="match status" value="2"/>
</dbReference>
<comment type="caution">
    <text evidence="5">The sequence shown here is derived from an EMBL/GenBank/DDBJ whole genome shotgun (WGS) entry which is preliminary data.</text>
</comment>
<dbReference type="InterPro" id="IPR010071">
    <property type="entry name" value="AA_adenyl_dom"/>
</dbReference>
<evidence type="ECO:0000313" key="6">
    <source>
        <dbReference type="Proteomes" id="UP001257948"/>
    </source>
</evidence>
<dbReference type="SUPFAM" id="SSF56801">
    <property type="entry name" value="Acetyl-CoA synthetase-like"/>
    <property type="match status" value="1"/>
</dbReference>
<evidence type="ECO:0000313" key="5">
    <source>
        <dbReference type="EMBL" id="MDT7843441.1"/>
    </source>
</evidence>
<dbReference type="PANTHER" id="PTHR45527">
    <property type="entry name" value="NONRIBOSOMAL PEPTIDE SYNTHETASE"/>
    <property type="match status" value="1"/>
</dbReference>
<evidence type="ECO:0000256" key="2">
    <source>
        <dbReference type="ARBA" id="ARBA00022450"/>
    </source>
</evidence>
<dbReference type="CDD" id="cd17643">
    <property type="entry name" value="A_NRPS_Cytc1-like"/>
    <property type="match status" value="1"/>
</dbReference>